<gene>
    <name evidence="6" type="ORF">H1B27_22485</name>
</gene>
<sequence length="307" mass="31901">MALQRPSRAYLAVPAHRARLVAKAAASGADAVFMDLEDAVPPAEKGVALGEAAGALSSLDWGNKRVTVRLNAVDSPFIAEEIRTLAALPRLDAVIVPKAERAGDIAAIAEQLRAAAPDRAAPVTLELLIETALGLVNVDTLAAAHDSVAALHLGVGDLAASLGARTSDIGISPDGYRHVGSAQSGYATAPLDLFAYPMMRLLVAARACGLRAIDGPCGAFRDARLTEASAQKAAAMGFDGKQVIHPDQIEPTLRAFTPSAEELAQARRVVEAMETAEAQGQGAVTLDGKMIDYANVRMARRIIGLGS</sequence>
<organism evidence="6 7">
    <name type="scientific">Bradyrhizobium diversitatis</name>
    <dbReference type="NCBI Taxonomy" id="2755406"/>
    <lineage>
        <taxon>Bacteria</taxon>
        <taxon>Pseudomonadati</taxon>
        <taxon>Pseudomonadota</taxon>
        <taxon>Alphaproteobacteria</taxon>
        <taxon>Hyphomicrobiales</taxon>
        <taxon>Nitrobacteraceae</taxon>
        <taxon>Bradyrhizobium</taxon>
    </lineage>
</organism>
<evidence type="ECO:0000256" key="1">
    <source>
        <dbReference type="ARBA" id="ARBA00001946"/>
    </source>
</evidence>
<reference evidence="6 7" key="1">
    <citation type="submission" date="2020-07" db="EMBL/GenBank/DDBJ databases">
        <title>Bradyrhizobium diversity isolated from nodules of indigenous legumes of Western Australia.</title>
        <authorList>
            <person name="Klepa M.S."/>
        </authorList>
    </citation>
    <scope>NUCLEOTIDE SEQUENCE [LARGE SCALE GENOMIC DNA]</scope>
    <source>
        <strain evidence="6 7">CNPSo 4019</strain>
    </source>
</reference>
<proteinExistence type="inferred from homology"/>
<feature type="domain" description="HpcH/HpaI aldolase/citrate lyase" evidence="5">
    <location>
        <begin position="10"/>
        <end position="246"/>
    </location>
</feature>
<keyword evidence="3" id="KW-0479">Metal-binding</keyword>
<dbReference type="InterPro" id="IPR011206">
    <property type="entry name" value="Citrate_lyase_beta/mcl1/mcl2"/>
</dbReference>
<keyword evidence="6" id="KW-0456">Lyase</keyword>
<dbReference type="PANTHER" id="PTHR32308">
    <property type="entry name" value="LYASE BETA SUBUNIT, PUTATIVE (AFU_ORTHOLOGUE AFUA_4G13030)-RELATED"/>
    <property type="match status" value="1"/>
</dbReference>
<dbReference type="InterPro" id="IPR040442">
    <property type="entry name" value="Pyrv_kinase-like_dom_sf"/>
</dbReference>
<dbReference type="RefSeq" id="WP_197967563.1">
    <property type="nucleotide sequence ID" value="NZ_JACEGD010000020.1"/>
</dbReference>
<name>A0ABS0P6Y8_9BRAD</name>
<dbReference type="Proteomes" id="UP001194539">
    <property type="component" value="Unassembled WGS sequence"/>
</dbReference>
<dbReference type="InterPro" id="IPR005000">
    <property type="entry name" value="Aldolase/citrate-lyase_domain"/>
</dbReference>
<dbReference type="Gene3D" id="3.20.20.60">
    <property type="entry name" value="Phosphoenolpyruvate-binding domains"/>
    <property type="match status" value="1"/>
</dbReference>
<dbReference type="InterPro" id="IPR015813">
    <property type="entry name" value="Pyrv/PenolPyrv_kinase-like_dom"/>
</dbReference>
<comment type="cofactor">
    <cofactor evidence="1">
        <name>Mg(2+)</name>
        <dbReference type="ChEBI" id="CHEBI:18420"/>
    </cofactor>
</comment>
<evidence type="ECO:0000313" key="7">
    <source>
        <dbReference type="Proteomes" id="UP001194539"/>
    </source>
</evidence>
<dbReference type="GO" id="GO:0016829">
    <property type="term" value="F:lyase activity"/>
    <property type="evidence" value="ECO:0007669"/>
    <property type="project" value="UniProtKB-KW"/>
</dbReference>
<evidence type="ECO:0000313" key="6">
    <source>
        <dbReference type="EMBL" id="MBH5389035.1"/>
    </source>
</evidence>
<dbReference type="SUPFAM" id="SSF51621">
    <property type="entry name" value="Phosphoenolpyruvate/pyruvate domain"/>
    <property type="match status" value="1"/>
</dbReference>
<evidence type="ECO:0000256" key="4">
    <source>
        <dbReference type="ARBA" id="ARBA00022842"/>
    </source>
</evidence>
<dbReference type="EMBL" id="JACEGD010000020">
    <property type="protein sequence ID" value="MBH5389035.1"/>
    <property type="molecule type" value="Genomic_DNA"/>
</dbReference>
<keyword evidence="4" id="KW-0460">Magnesium</keyword>
<keyword evidence="7" id="KW-1185">Reference proteome</keyword>
<dbReference type="PIRSF" id="PIRSF015582">
    <property type="entry name" value="Cit_lyase_B"/>
    <property type="match status" value="1"/>
</dbReference>
<evidence type="ECO:0000256" key="3">
    <source>
        <dbReference type="ARBA" id="ARBA00022723"/>
    </source>
</evidence>
<protein>
    <submittedName>
        <fullName evidence="6">CoA ester lyase</fullName>
    </submittedName>
</protein>
<evidence type="ECO:0000256" key="2">
    <source>
        <dbReference type="ARBA" id="ARBA00005568"/>
    </source>
</evidence>
<dbReference type="Pfam" id="PF03328">
    <property type="entry name" value="HpcH_HpaI"/>
    <property type="match status" value="1"/>
</dbReference>
<comment type="caution">
    <text evidence="6">The sequence shown here is derived from an EMBL/GenBank/DDBJ whole genome shotgun (WGS) entry which is preliminary data.</text>
</comment>
<evidence type="ECO:0000259" key="5">
    <source>
        <dbReference type="Pfam" id="PF03328"/>
    </source>
</evidence>
<dbReference type="PANTHER" id="PTHR32308:SF10">
    <property type="entry name" value="CITRATE LYASE SUBUNIT BETA"/>
    <property type="match status" value="1"/>
</dbReference>
<comment type="similarity">
    <text evidence="2">Belongs to the HpcH/HpaI aldolase family.</text>
</comment>
<accession>A0ABS0P6Y8</accession>